<accession>A0A1H0M955</accession>
<dbReference type="Proteomes" id="UP000242957">
    <property type="component" value="Unassembled WGS sequence"/>
</dbReference>
<dbReference type="AlphaFoldDB" id="A0A1H0M955"/>
<reference evidence="3" key="1">
    <citation type="submission" date="2016-10" db="EMBL/GenBank/DDBJ databases">
        <authorList>
            <person name="Varghese N."/>
            <person name="Submissions S."/>
        </authorList>
    </citation>
    <scope>NUCLEOTIDE SEQUENCE [LARGE SCALE GENOMIC DNA]</scope>
    <source>
        <strain evidence="3">JCM 21621</strain>
    </source>
</reference>
<dbReference type="STRING" id="198616.SAMN05216193_115138"/>
<organism evidence="2 3">
    <name type="scientific">Pseudomonas jinjuensis</name>
    <dbReference type="NCBI Taxonomy" id="198616"/>
    <lineage>
        <taxon>Bacteria</taxon>
        <taxon>Pseudomonadati</taxon>
        <taxon>Pseudomonadota</taxon>
        <taxon>Gammaproteobacteria</taxon>
        <taxon>Pseudomonadales</taxon>
        <taxon>Pseudomonadaceae</taxon>
        <taxon>Pseudomonas</taxon>
    </lineage>
</organism>
<proteinExistence type="predicted"/>
<gene>
    <name evidence="2" type="ORF">SAMN05216193_115138</name>
</gene>
<evidence type="ECO:0000256" key="1">
    <source>
        <dbReference type="SAM" id="MobiDB-lite"/>
    </source>
</evidence>
<protein>
    <recommendedName>
        <fullName evidence="4">Aspartate-semialdehyde dehydrogenase</fullName>
    </recommendedName>
</protein>
<name>A0A1H0M955_9PSED</name>
<evidence type="ECO:0008006" key="4">
    <source>
        <dbReference type="Google" id="ProtNLM"/>
    </source>
</evidence>
<evidence type="ECO:0000313" key="3">
    <source>
        <dbReference type="Proteomes" id="UP000242957"/>
    </source>
</evidence>
<sequence>MLQPIPGVMPATAQQDVPKPRPDVPPVAPPQAGVGSSGVGSDEHAPVADRRRRQRPAGAMDEAEDDVEELGEAPRKGQWIDIEC</sequence>
<keyword evidence="3" id="KW-1185">Reference proteome</keyword>
<feature type="region of interest" description="Disordered" evidence="1">
    <location>
        <begin position="1"/>
        <end position="84"/>
    </location>
</feature>
<evidence type="ECO:0000313" key="2">
    <source>
        <dbReference type="EMBL" id="SDO76821.1"/>
    </source>
</evidence>
<dbReference type="EMBL" id="FNIJ01000015">
    <property type="protein sequence ID" value="SDO76821.1"/>
    <property type="molecule type" value="Genomic_DNA"/>
</dbReference>
<feature type="compositionally biased region" description="Acidic residues" evidence="1">
    <location>
        <begin position="61"/>
        <end position="71"/>
    </location>
</feature>
<dbReference type="RefSeq" id="WP_084313696.1">
    <property type="nucleotide sequence ID" value="NZ_FNIJ01000015.1"/>
</dbReference>